<dbReference type="Pfam" id="PF02932">
    <property type="entry name" value="Neur_chan_memb"/>
    <property type="match status" value="1"/>
</dbReference>
<dbReference type="Gene3D" id="1.20.58.390">
    <property type="entry name" value="Neurotransmitter-gated ion-channel transmembrane domain"/>
    <property type="match status" value="1"/>
</dbReference>
<comment type="catalytic activity">
    <reaction evidence="17">
        <text>Na(+)(in) = Na(+)(out)</text>
        <dbReference type="Rhea" id="RHEA:34963"/>
        <dbReference type="ChEBI" id="CHEBI:29101"/>
    </reaction>
</comment>
<evidence type="ECO:0000256" key="20">
    <source>
        <dbReference type="SAM" id="Phobius"/>
    </source>
</evidence>
<evidence type="ECO:0000256" key="18">
    <source>
        <dbReference type="ARBA" id="ARBA00036634"/>
    </source>
</evidence>
<dbReference type="InterPro" id="IPR006202">
    <property type="entry name" value="Neur_chan_lig-bd"/>
</dbReference>
<evidence type="ECO:0000256" key="21">
    <source>
        <dbReference type="SAM" id="SignalP"/>
    </source>
</evidence>
<evidence type="ECO:0000256" key="5">
    <source>
        <dbReference type="ARBA" id="ARBA00022989"/>
    </source>
</evidence>
<keyword evidence="3 20" id="KW-0812">Transmembrane</keyword>
<keyword evidence="13" id="KW-1071">Ligand-gated ion channel</keyword>
<keyword evidence="2" id="KW-1003">Cell membrane</keyword>
<dbReference type="FunFam" id="2.70.170.10:FF:000017">
    <property type="entry name" value="5-hydroxytryptamine receptor 3A"/>
    <property type="match status" value="1"/>
</dbReference>
<feature type="domain" description="Neurotransmitter-gated ion-channel transmembrane" evidence="23">
    <location>
        <begin position="244"/>
        <end position="337"/>
    </location>
</feature>
<keyword evidence="4 21" id="KW-0732">Signal</keyword>
<evidence type="ECO:0000256" key="13">
    <source>
        <dbReference type="ARBA" id="ARBA00023286"/>
    </source>
</evidence>
<dbReference type="InterPro" id="IPR006201">
    <property type="entry name" value="Neur_channel"/>
</dbReference>
<sequence>MMLAGFFFLLLLTDGASSVGNCSYQAVLKHLDLTRNNQLFYMSRPVDNHTKTTHVFLDVKLYAILDIKEKDQQFVPYVWITMEWHNDYIYWDPDQFCSIKSVSVPSEVMWKPDITIEEMTERDKAPPSPYLIITNNGTVKVANDQVLVSTCTMETYKFPFDIQRCTLTFTSIVHSVKELELKPFVNSAEATEDSREVMRTQSEWLFISMNVSNKSIEMDGFNQSFVIYTITMKRRSALYVVNFLLPILFFLCLDLVSFLISDSGGEKLSFKVTVLLAVTVMQLILNEILPSSSDKIPLVAIYCIGMFAMMMLSLVETIVVMYLIEKDSASQDDNEHIGLDVNCGDSPANFLNCLEVNKRRHNESSCSDSIGEMPSELRSVDKEDSDCQLKNESSEKLSGEAVRTLILLLNSMKAEGKKPGYWTRMTKIINKVFLGFYVTAAGLFLLCIFVGWTKEQD</sequence>
<evidence type="ECO:0000259" key="22">
    <source>
        <dbReference type="Pfam" id="PF02931"/>
    </source>
</evidence>
<dbReference type="SUPFAM" id="SSF63712">
    <property type="entry name" value="Nicotinic receptor ligand binding domain-like"/>
    <property type="match status" value="1"/>
</dbReference>
<dbReference type="Pfam" id="PF02931">
    <property type="entry name" value="Neur_chan_LBD"/>
    <property type="match status" value="1"/>
</dbReference>
<dbReference type="Proteomes" id="UP000261600">
    <property type="component" value="Unplaced"/>
</dbReference>
<dbReference type="PANTHER" id="PTHR18945">
    <property type="entry name" value="NEUROTRANSMITTER GATED ION CHANNEL"/>
    <property type="match status" value="1"/>
</dbReference>
<keyword evidence="1" id="KW-0813">Transport</keyword>
<evidence type="ECO:0000256" key="3">
    <source>
        <dbReference type="ARBA" id="ARBA00022692"/>
    </source>
</evidence>
<comment type="function">
    <text evidence="19">Forms serotonin (5-hydroxytryptamine/5-HT3)-activated cation-selective channel complexes, which when activated cause fast, depolarizing responses in neurons.</text>
</comment>
<proteinExistence type="predicted"/>
<accession>A0A3Q3K244</accession>
<keyword evidence="5 20" id="KW-1133">Transmembrane helix</keyword>
<dbReference type="GO" id="GO:0004888">
    <property type="term" value="F:transmembrane signaling receptor activity"/>
    <property type="evidence" value="ECO:0007669"/>
    <property type="project" value="InterPro"/>
</dbReference>
<dbReference type="RefSeq" id="XP_020469509.1">
    <property type="nucleotide sequence ID" value="XM_020613853.1"/>
</dbReference>
<keyword evidence="11" id="KW-0325">Glycoprotein</keyword>
<evidence type="ECO:0000256" key="19">
    <source>
        <dbReference type="ARBA" id="ARBA00037540"/>
    </source>
</evidence>
<dbReference type="InterPro" id="IPR038050">
    <property type="entry name" value="Neuro_actylchol_rec"/>
</dbReference>
<keyword evidence="10" id="KW-0675">Receptor</keyword>
<dbReference type="Gene3D" id="2.70.170.10">
    <property type="entry name" value="Neurotransmitter-gated ion-channel ligand-binding domain"/>
    <property type="match status" value="1"/>
</dbReference>
<dbReference type="SUPFAM" id="SSF90112">
    <property type="entry name" value="Neurotransmitter-gated ion-channel transmembrane pore"/>
    <property type="match status" value="1"/>
</dbReference>
<evidence type="ECO:0000256" key="8">
    <source>
        <dbReference type="ARBA" id="ARBA00023136"/>
    </source>
</evidence>
<feature type="domain" description="Neurotransmitter-gated ion-channel ligand-binding" evidence="22">
    <location>
        <begin position="42"/>
        <end position="235"/>
    </location>
</feature>
<dbReference type="Ensembl" id="ENSMALT00000022410.1">
    <property type="protein sequence ID" value="ENSMALP00000021987.1"/>
    <property type="gene ID" value="ENSMALG00000015361.1"/>
</dbReference>
<dbReference type="AlphaFoldDB" id="A0A3Q3K244"/>
<feature type="signal peptide" evidence="21">
    <location>
        <begin position="1"/>
        <end position="18"/>
    </location>
</feature>
<evidence type="ECO:0000256" key="6">
    <source>
        <dbReference type="ARBA" id="ARBA00023018"/>
    </source>
</evidence>
<organism evidence="24 25">
    <name type="scientific">Monopterus albus</name>
    <name type="common">Swamp eel</name>
    <dbReference type="NCBI Taxonomy" id="43700"/>
    <lineage>
        <taxon>Eukaryota</taxon>
        <taxon>Metazoa</taxon>
        <taxon>Chordata</taxon>
        <taxon>Craniata</taxon>
        <taxon>Vertebrata</taxon>
        <taxon>Euteleostomi</taxon>
        <taxon>Actinopterygii</taxon>
        <taxon>Neopterygii</taxon>
        <taxon>Teleostei</taxon>
        <taxon>Neoteleostei</taxon>
        <taxon>Acanthomorphata</taxon>
        <taxon>Anabantaria</taxon>
        <taxon>Synbranchiformes</taxon>
        <taxon>Synbranchidae</taxon>
        <taxon>Monopterus</taxon>
    </lineage>
</organism>
<evidence type="ECO:0000256" key="16">
    <source>
        <dbReference type="ARBA" id="ARBA00034430"/>
    </source>
</evidence>
<dbReference type="InterPro" id="IPR036719">
    <property type="entry name" value="Neuro-gated_channel_TM_sf"/>
</dbReference>
<evidence type="ECO:0000256" key="2">
    <source>
        <dbReference type="ARBA" id="ARBA00022475"/>
    </source>
</evidence>
<keyword evidence="6" id="KW-0770">Synapse</keyword>
<feature type="transmembrane region" description="Helical" evidence="20">
    <location>
        <begin position="297"/>
        <end position="324"/>
    </location>
</feature>
<evidence type="ECO:0000256" key="9">
    <source>
        <dbReference type="ARBA" id="ARBA00023157"/>
    </source>
</evidence>
<evidence type="ECO:0000256" key="11">
    <source>
        <dbReference type="ARBA" id="ARBA00023180"/>
    </source>
</evidence>
<dbReference type="FunFam" id="1.20.58.390:FF:000103">
    <property type="entry name" value="Si:ch211-256e16.10"/>
    <property type="match status" value="1"/>
</dbReference>
<evidence type="ECO:0000256" key="17">
    <source>
        <dbReference type="ARBA" id="ARBA00036239"/>
    </source>
</evidence>
<keyword evidence="7" id="KW-0406">Ion transport</keyword>
<comment type="subcellular location">
    <subcellularLocation>
        <location evidence="15">Postsynaptic cell membrane</location>
        <topology evidence="15">Multi-pass membrane protein</topology>
    </subcellularLocation>
</comment>
<dbReference type="GeneID" id="109967934"/>
<comment type="catalytic activity">
    <reaction evidence="18">
        <text>Ca(2+)(in) = Ca(2+)(out)</text>
        <dbReference type="Rhea" id="RHEA:29671"/>
        <dbReference type="ChEBI" id="CHEBI:29108"/>
    </reaction>
</comment>
<keyword evidence="12" id="KW-0628">Postsynaptic cell membrane</keyword>
<comment type="catalytic activity">
    <reaction evidence="16">
        <text>K(+)(in) = K(+)(out)</text>
        <dbReference type="Rhea" id="RHEA:29463"/>
        <dbReference type="ChEBI" id="CHEBI:29103"/>
    </reaction>
</comment>
<evidence type="ECO:0000256" key="12">
    <source>
        <dbReference type="ARBA" id="ARBA00023257"/>
    </source>
</evidence>
<evidence type="ECO:0000256" key="1">
    <source>
        <dbReference type="ARBA" id="ARBA00022448"/>
    </source>
</evidence>
<dbReference type="CDD" id="cd19063">
    <property type="entry name" value="LGIC_TM_5-HT3"/>
    <property type="match status" value="1"/>
</dbReference>
<evidence type="ECO:0000313" key="24">
    <source>
        <dbReference type="Ensembl" id="ENSMALP00000021987.1"/>
    </source>
</evidence>
<keyword evidence="25" id="KW-1185">Reference proteome</keyword>
<evidence type="ECO:0000259" key="23">
    <source>
        <dbReference type="Pfam" id="PF02932"/>
    </source>
</evidence>
<name>A0A3Q3K244_MONAL</name>
<dbReference type="GO" id="GO:0045211">
    <property type="term" value="C:postsynaptic membrane"/>
    <property type="evidence" value="ECO:0007669"/>
    <property type="project" value="UniProtKB-SubCell"/>
</dbReference>
<feature type="transmembrane region" description="Helical" evidence="20">
    <location>
        <begin position="432"/>
        <end position="452"/>
    </location>
</feature>
<evidence type="ECO:0000256" key="7">
    <source>
        <dbReference type="ARBA" id="ARBA00023065"/>
    </source>
</evidence>
<feature type="chain" id="PRO_5018784989" evidence="21">
    <location>
        <begin position="19"/>
        <end position="457"/>
    </location>
</feature>
<feature type="transmembrane region" description="Helical" evidence="20">
    <location>
        <begin position="237"/>
        <end position="256"/>
    </location>
</feature>
<evidence type="ECO:0000256" key="4">
    <source>
        <dbReference type="ARBA" id="ARBA00022729"/>
    </source>
</evidence>
<keyword evidence="14" id="KW-0407">Ion channel</keyword>
<keyword evidence="9" id="KW-1015">Disulfide bond</keyword>
<keyword evidence="8 20" id="KW-0472">Membrane</keyword>
<evidence type="ECO:0000313" key="25">
    <source>
        <dbReference type="Proteomes" id="UP000261600"/>
    </source>
</evidence>
<dbReference type="InterPro" id="IPR049944">
    <property type="entry name" value="LGIC_TM_5-HT3"/>
</dbReference>
<evidence type="ECO:0000256" key="14">
    <source>
        <dbReference type="ARBA" id="ARBA00023303"/>
    </source>
</evidence>
<dbReference type="GO" id="GO:0005230">
    <property type="term" value="F:extracellular ligand-gated monoatomic ion channel activity"/>
    <property type="evidence" value="ECO:0007669"/>
    <property type="project" value="InterPro"/>
</dbReference>
<reference evidence="24" key="2">
    <citation type="submission" date="2025-09" db="UniProtKB">
        <authorList>
            <consortium name="Ensembl"/>
        </authorList>
    </citation>
    <scope>IDENTIFICATION</scope>
</reference>
<protein>
    <submittedName>
        <fullName evidence="24">Uncharacterized protein</fullName>
    </submittedName>
</protein>
<dbReference type="InterPro" id="IPR006029">
    <property type="entry name" value="Neurotrans-gated_channel_TM"/>
</dbReference>
<dbReference type="InterPro" id="IPR036734">
    <property type="entry name" value="Neur_chan_lig-bd_sf"/>
</dbReference>
<dbReference type="PRINTS" id="PR00252">
    <property type="entry name" value="NRIONCHANNEL"/>
</dbReference>
<feature type="transmembrane region" description="Helical" evidence="20">
    <location>
        <begin position="268"/>
        <end position="285"/>
    </location>
</feature>
<evidence type="ECO:0000256" key="10">
    <source>
        <dbReference type="ARBA" id="ARBA00023170"/>
    </source>
</evidence>
<reference evidence="24" key="1">
    <citation type="submission" date="2025-08" db="UniProtKB">
        <authorList>
            <consortium name="Ensembl"/>
        </authorList>
    </citation>
    <scope>IDENTIFICATION</scope>
</reference>
<evidence type="ECO:0000256" key="15">
    <source>
        <dbReference type="ARBA" id="ARBA00034104"/>
    </source>
</evidence>